<dbReference type="SUPFAM" id="SSF51366">
    <property type="entry name" value="Ribulose-phoshate binding barrel"/>
    <property type="match status" value="1"/>
</dbReference>
<dbReference type="EMBL" id="VSSQ01134400">
    <property type="protein sequence ID" value="MPN59874.1"/>
    <property type="molecule type" value="Genomic_DNA"/>
</dbReference>
<dbReference type="PANTHER" id="PTHR21381">
    <property type="entry name" value="ZGC:162297"/>
    <property type="match status" value="1"/>
</dbReference>
<accession>A0A645JHP9</accession>
<reference evidence="2" key="1">
    <citation type="submission" date="2019-08" db="EMBL/GenBank/DDBJ databases">
        <authorList>
            <person name="Kucharzyk K."/>
            <person name="Murdoch R.W."/>
            <person name="Higgins S."/>
            <person name="Loffler F."/>
        </authorList>
    </citation>
    <scope>NUCLEOTIDE SEQUENCE</scope>
</reference>
<name>A0A645JHP9_9ZZZZ</name>
<dbReference type="InterPro" id="IPR013785">
    <property type="entry name" value="Aldolase_TIM"/>
</dbReference>
<dbReference type="Pfam" id="PF03437">
    <property type="entry name" value="BtpA"/>
    <property type="match status" value="1"/>
</dbReference>
<dbReference type="InterPro" id="IPR011060">
    <property type="entry name" value="RibuloseP-bd_barrel"/>
</dbReference>
<evidence type="ECO:0000313" key="2">
    <source>
        <dbReference type="EMBL" id="MPN59874.1"/>
    </source>
</evidence>
<comment type="similarity">
    <text evidence="1">Belongs to the BtpA family.</text>
</comment>
<protein>
    <submittedName>
        <fullName evidence="2">Uncharacterized protein</fullName>
    </submittedName>
</protein>
<evidence type="ECO:0000256" key="1">
    <source>
        <dbReference type="ARBA" id="ARBA00006007"/>
    </source>
</evidence>
<comment type="caution">
    <text evidence="2">The sequence shown here is derived from an EMBL/GenBank/DDBJ whole genome shotgun (WGS) entry which is preliminary data.</text>
</comment>
<sequence length="66" mass="7110">MEKIRKADGDTPILIGSGINEKNIADYLAVVDGVIVGSSVKKDGKVKNPVDAERVRRLAACIRSQM</sequence>
<dbReference type="PANTHER" id="PTHR21381:SF3">
    <property type="entry name" value="SGC REGION PROTEIN SGCQ-RELATED"/>
    <property type="match status" value="1"/>
</dbReference>
<dbReference type="Gene3D" id="3.20.20.70">
    <property type="entry name" value="Aldolase class I"/>
    <property type="match status" value="1"/>
</dbReference>
<gene>
    <name evidence="2" type="ORF">SDC9_207596</name>
</gene>
<dbReference type="InterPro" id="IPR005137">
    <property type="entry name" value="BtpA"/>
</dbReference>
<proteinExistence type="inferred from homology"/>
<organism evidence="2">
    <name type="scientific">bioreactor metagenome</name>
    <dbReference type="NCBI Taxonomy" id="1076179"/>
    <lineage>
        <taxon>unclassified sequences</taxon>
        <taxon>metagenomes</taxon>
        <taxon>ecological metagenomes</taxon>
    </lineage>
</organism>
<dbReference type="AlphaFoldDB" id="A0A645JHP9"/>